<dbReference type="Gene3D" id="2.160.20.80">
    <property type="entry name" value="E3 ubiquitin-protein ligase SopA"/>
    <property type="match status" value="1"/>
</dbReference>
<reference evidence="1 2" key="1">
    <citation type="submission" date="2019-09" db="EMBL/GenBank/DDBJ databases">
        <title>A chromosome-level genome assembly of the Chinese tupelo Nyssa sinensis.</title>
        <authorList>
            <person name="Yang X."/>
            <person name="Kang M."/>
            <person name="Yang Y."/>
            <person name="Xiong H."/>
            <person name="Wang M."/>
            <person name="Zhang Z."/>
            <person name="Wang Z."/>
            <person name="Wu H."/>
            <person name="Ma T."/>
            <person name="Liu J."/>
            <person name="Xi Z."/>
        </authorList>
    </citation>
    <scope>NUCLEOTIDE SEQUENCE [LARGE SCALE GENOMIC DNA]</scope>
    <source>
        <strain evidence="1">J267</strain>
        <tissue evidence="1">Leaf</tissue>
    </source>
</reference>
<dbReference type="GO" id="GO:0009534">
    <property type="term" value="C:chloroplast thylakoid"/>
    <property type="evidence" value="ECO:0007669"/>
    <property type="project" value="TreeGrafter"/>
</dbReference>
<gene>
    <name evidence="1" type="ORF">F0562_026180</name>
</gene>
<dbReference type="Proteomes" id="UP000325577">
    <property type="component" value="Linkage Group LG14"/>
</dbReference>
<dbReference type="InterPro" id="IPR044213">
    <property type="entry name" value="At2g44920-like"/>
</dbReference>
<name>A0A5J5BA34_9ASTE</name>
<evidence type="ECO:0008006" key="3">
    <source>
        <dbReference type="Google" id="ProtNLM"/>
    </source>
</evidence>
<dbReference type="AlphaFoldDB" id="A0A5J5BA34"/>
<evidence type="ECO:0000313" key="1">
    <source>
        <dbReference type="EMBL" id="KAA8539488.1"/>
    </source>
</evidence>
<keyword evidence="2" id="KW-1185">Reference proteome</keyword>
<dbReference type="PANTHER" id="PTHR47200:SF2">
    <property type="entry name" value="THYLAKOID LUMENAL 15 KDA PROTEIN 1, CHLOROPLASTIC"/>
    <property type="match status" value="1"/>
</dbReference>
<dbReference type="OrthoDB" id="1741947at2759"/>
<dbReference type="Pfam" id="PF00805">
    <property type="entry name" value="Pentapeptide"/>
    <property type="match status" value="1"/>
</dbReference>
<protein>
    <recommendedName>
        <fullName evidence="3">Pentapeptide repeat-containing protein</fullName>
    </recommendedName>
</protein>
<accession>A0A5J5BA34</accession>
<dbReference type="EMBL" id="CM018037">
    <property type="protein sequence ID" value="KAA8539488.1"/>
    <property type="molecule type" value="Genomic_DNA"/>
</dbReference>
<dbReference type="PANTHER" id="PTHR47200">
    <property type="entry name" value="THYLAKOID LUMENAL 15 KDA PROTEIN 1, CHLOROPLASTIC"/>
    <property type="match status" value="1"/>
</dbReference>
<dbReference type="SUPFAM" id="SSF141571">
    <property type="entry name" value="Pentapeptide repeat-like"/>
    <property type="match status" value="1"/>
</dbReference>
<dbReference type="InterPro" id="IPR001646">
    <property type="entry name" value="5peptide_repeat"/>
</dbReference>
<evidence type="ECO:0000313" key="2">
    <source>
        <dbReference type="Proteomes" id="UP000325577"/>
    </source>
</evidence>
<sequence>MRGRWEHVRLSKSRQKVRMPRPTFSLSVAFSSSIPHSHFSSILRQANFKGAKVLRASFFDASLTGADLRDADSSLANVTQANMSNANLEGALARRNTSFRRSAVIGAALVQLIIDWNHGPNQWSQTIQ</sequence>
<proteinExistence type="predicted"/>
<organism evidence="1 2">
    <name type="scientific">Nyssa sinensis</name>
    <dbReference type="NCBI Taxonomy" id="561372"/>
    <lineage>
        <taxon>Eukaryota</taxon>
        <taxon>Viridiplantae</taxon>
        <taxon>Streptophyta</taxon>
        <taxon>Embryophyta</taxon>
        <taxon>Tracheophyta</taxon>
        <taxon>Spermatophyta</taxon>
        <taxon>Magnoliopsida</taxon>
        <taxon>eudicotyledons</taxon>
        <taxon>Gunneridae</taxon>
        <taxon>Pentapetalae</taxon>
        <taxon>asterids</taxon>
        <taxon>Cornales</taxon>
        <taxon>Nyssaceae</taxon>
        <taxon>Nyssa</taxon>
    </lineage>
</organism>